<evidence type="ECO:0000256" key="1">
    <source>
        <dbReference type="ARBA" id="ARBA00004651"/>
    </source>
</evidence>
<comment type="similarity">
    <text evidence="2">Belongs to the G-protein coupled receptor 1 family.</text>
</comment>
<evidence type="ECO:0000256" key="6">
    <source>
        <dbReference type="ARBA" id="ARBA00022989"/>
    </source>
</evidence>
<accession>A0AAV7KXQ0</accession>
<keyword evidence="5 13" id="KW-0812">Transmembrane</keyword>
<keyword evidence="4" id="KW-0597">Phosphoprotein</keyword>
<dbReference type="GO" id="GO:0005886">
    <property type="term" value="C:plasma membrane"/>
    <property type="evidence" value="ECO:0007669"/>
    <property type="project" value="UniProtKB-SubCell"/>
</dbReference>
<keyword evidence="11" id="KW-0807">Transducer</keyword>
<evidence type="ECO:0000259" key="14">
    <source>
        <dbReference type="PROSITE" id="PS50262"/>
    </source>
</evidence>
<dbReference type="InterPro" id="IPR017452">
    <property type="entry name" value="GPCR_Rhodpsn_7TM"/>
</dbReference>
<keyword evidence="8 13" id="KW-0472">Membrane</keyword>
<feature type="transmembrane region" description="Helical" evidence="13">
    <location>
        <begin position="268"/>
        <end position="291"/>
    </location>
</feature>
<reference evidence="15" key="1">
    <citation type="journal article" date="2022" name="bioRxiv">
        <title>Sequencing and chromosome-scale assembly of the giantPleurodeles waltlgenome.</title>
        <authorList>
            <person name="Brown T."/>
            <person name="Elewa A."/>
            <person name="Iarovenko S."/>
            <person name="Subramanian E."/>
            <person name="Araus A.J."/>
            <person name="Petzold A."/>
            <person name="Susuki M."/>
            <person name="Suzuki K.-i.T."/>
            <person name="Hayashi T."/>
            <person name="Toyoda A."/>
            <person name="Oliveira C."/>
            <person name="Osipova E."/>
            <person name="Leigh N.D."/>
            <person name="Simon A."/>
            <person name="Yun M.H."/>
        </authorList>
    </citation>
    <scope>NUCLEOTIDE SEQUENCE</scope>
    <source>
        <strain evidence="15">20211129_DDA</strain>
        <tissue evidence="15">Liver</tissue>
    </source>
</reference>
<evidence type="ECO:0000256" key="10">
    <source>
        <dbReference type="ARBA" id="ARBA00023180"/>
    </source>
</evidence>
<sequence>MGPKPASFVWADESCIYVMHGLRVGVATDRQPGRLLTSAMDPVNNTVEDGANNTSDADDLWVGDVLIPSLCAGFCFLVGIPGNGLVIWTILCKIPQRSMTVVFLLNLAIADFLALITLPLWIHSFIDKWIYGLFMCRFISYVNCFTMYVSVFFLTVLSIQRFTAVVFPFALRSWQKKKAIYGTILSIWIISLALATPAYVFRSTTESDGIVQCDDWVYTSDQQELADLSVDLVFCFLLPFSIMTVCYSFVIRRMRRLKFHKKSRSGRVIASVIIAFFACWIPYHITNMLLISSVTLRSSNPNMSETLENAAVAAENICDMLVYLSSCLNPILYAFAARSFRGGLKGTNFDKLFKQMNEDSEEKVTKSLHSSRATTDLSLQNSIGLQ</sequence>
<evidence type="ECO:0000256" key="5">
    <source>
        <dbReference type="ARBA" id="ARBA00022692"/>
    </source>
</evidence>
<dbReference type="FunFam" id="1.20.1070.10:FF:000109">
    <property type="entry name" value="Leukotriene B4 receptor"/>
    <property type="match status" value="1"/>
</dbReference>
<dbReference type="AlphaFoldDB" id="A0AAV7KXQ0"/>
<comment type="caution">
    <text evidence="15">The sequence shown here is derived from an EMBL/GenBank/DDBJ whole genome shotgun (WGS) entry which is preliminary data.</text>
</comment>
<evidence type="ECO:0000256" key="7">
    <source>
        <dbReference type="ARBA" id="ARBA00023040"/>
    </source>
</evidence>
<evidence type="ECO:0000313" key="15">
    <source>
        <dbReference type="EMBL" id="KAJ1081828.1"/>
    </source>
</evidence>
<name>A0AAV7KXQ0_PLEWA</name>
<keyword evidence="10" id="KW-0325">Glycoprotein</keyword>
<keyword evidence="3" id="KW-1003">Cell membrane</keyword>
<dbReference type="GO" id="GO:0004974">
    <property type="term" value="F:leukotriene receptor activity"/>
    <property type="evidence" value="ECO:0007669"/>
    <property type="project" value="UniProtKB-ARBA"/>
</dbReference>
<dbReference type="InterPro" id="IPR000611">
    <property type="entry name" value="NPY_rcpt"/>
</dbReference>
<feature type="transmembrane region" description="Helical" evidence="13">
    <location>
        <begin position="138"/>
        <end position="159"/>
    </location>
</feature>
<feature type="transmembrane region" description="Helical" evidence="13">
    <location>
        <begin position="65"/>
        <end position="91"/>
    </location>
</feature>
<keyword evidence="7" id="KW-0297">G-protein coupled receptor</keyword>
<evidence type="ECO:0000256" key="12">
    <source>
        <dbReference type="ARBA" id="ARBA00025736"/>
    </source>
</evidence>
<comment type="similarity">
    <text evidence="12">Belongs to the chemokine-like receptor (CMKLR) family.</text>
</comment>
<keyword evidence="16" id="KW-1185">Reference proteome</keyword>
<feature type="transmembrane region" description="Helical" evidence="13">
    <location>
        <begin position="103"/>
        <end position="126"/>
    </location>
</feature>
<dbReference type="GO" id="GO:0006954">
    <property type="term" value="P:inflammatory response"/>
    <property type="evidence" value="ECO:0007669"/>
    <property type="project" value="TreeGrafter"/>
</dbReference>
<protein>
    <recommendedName>
        <fullName evidence="14">G-protein coupled receptors family 1 profile domain-containing protein</fullName>
    </recommendedName>
</protein>
<evidence type="ECO:0000256" key="13">
    <source>
        <dbReference type="SAM" id="Phobius"/>
    </source>
</evidence>
<dbReference type="GO" id="GO:0007204">
    <property type="term" value="P:positive regulation of cytosolic calcium ion concentration"/>
    <property type="evidence" value="ECO:0007669"/>
    <property type="project" value="TreeGrafter"/>
</dbReference>
<dbReference type="PROSITE" id="PS50262">
    <property type="entry name" value="G_PROTEIN_RECEP_F1_2"/>
    <property type="match status" value="1"/>
</dbReference>
<evidence type="ECO:0000256" key="3">
    <source>
        <dbReference type="ARBA" id="ARBA00022475"/>
    </source>
</evidence>
<evidence type="ECO:0000256" key="4">
    <source>
        <dbReference type="ARBA" id="ARBA00022553"/>
    </source>
</evidence>
<feature type="transmembrane region" description="Helical" evidence="13">
    <location>
        <begin position="179"/>
        <end position="201"/>
    </location>
</feature>
<feature type="transmembrane region" description="Helical" evidence="13">
    <location>
        <begin position="228"/>
        <end position="247"/>
    </location>
</feature>
<evidence type="ECO:0000256" key="9">
    <source>
        <dbReference type="ARBA" id="ARBA00023170"/>
    </source>
</evidence>
<dbReference type="PANTHER" id="PTHR24225">
    <property type="entry name" value="CHEMOTACTIC RECEPTOR"/>
    <property type="match status" value="1"/>
</dbReference>
<evidence type="ECO:0000313" key="16">
    <source>
        <dbReference type="Proteomes" id="UP001066276"/>
    </source>
</evidence>
<keyword evidence="6 13" id="KW-1133">Transmembrane helix</keyword>
<evidence type="ECO:0000256" key="8">
    <source>
        <dbReference type="ARBA" id="ARBA00023136"/>
    </source>
</evidence>
<dbReference type="SUPFAM" id="SSF81321">
    <property type="entry name" value="Family A G protein-coupled receptor-like"/>
    <property type="match status" value="1"/>
</dbReference>
<dbReference type="GO" id="GO:0004875">
    <property type="term" value="F:complement receptor activity"/>
    <property type="evidence" value="ECO:0007669"/>
    <property type="project" value="TreeGrafter"/>
</dbReference>
<dbReference type="InterPro" id="IPR000826">
    <property type="entry name" value="Formyl_rcpt-rel"/>
</dbReference>
<dbReference type="Proteomes" id="UP001066276">
    <property type="component" value="Chromosome 12"/>
</dbReference>
<dbReference type="PRINTS" id="PR00237">
    <property type="entry name" value="GPCRRHODOPSN"/>
</dbReference>
<dbReference type="Pfam" id="PF00001">
    <property type="entry name" value="7tm_1"/>
    <property type="match status" value="1"/>
</dbReference>
<keyword evidence="9" id="KW-0675">Receptor</keyword>
<dbReference type="EMBL" id="JANPWB010000016">
    <property type="protein sequence ID" value="KAJ1081828.1"/>
    <property type="molecule type" value="Genomic_DNA"/>
</dbReference>
<gene>
    <name evidence="15" type="ORF">NDU88_002001</name>
</gene>
<dbReference type="GO" id="GO:0007200">
    <property type="term" value="P:phospholipase C-activating G protein-coupled receptor signaling pathway"/>
    <property type="evidence" value="ECO:0007669"/>
    <property type="project" value="TreeGrafter"/>
</dbReference>
<evidence type="ECO:0000256" key="11">
    <source>
        <dbReference type="ARBA" id="ARBA00023224"/>
    </source>
</evidence>
<proteinExistence type="inferred from homology"/>
<feature type="domain" description="G-protein coupled receptors family 1 profile" evidence="14">
    <location>
        <begin position="82"/>
        <end position="333"/>
    </location>
</feature>
<dbReference type="PRINTS" id="PR01012">
    <property type="entry name" value="NRPEPTIDEYR"/>
</dbReference>
<evidence type="ECO:0000256" key="2">
    <source>
        <dbReference type="ARBA" id="ARBA00010663"/>
    </source>
</evidence>
<dbReference type="GO" id="GO:0004983">
    <property type="term" value="F:neuropeptide Y receptor activity"/>
    <property type="evidence" value="ECO:0007669"/>
    <property type="project" value="InterPro"/>
</dbReference>
<dbReference type="InterPro" id="IPR000276">
    <property type="entry name" value="GPCR_Rhodpsn"/>
</dbReference>
<dbReference type="PANTHER" id="PTHR24225:SF72">
    <property type="entry name" value="G-PROTEIN COUPLED RECEPTORS FAMILY 1 PROFILE DOMAIN-CONTAINING PROTEIN-RELATED"/>
    <property type="match status" value="1"/>
</dbReference>
<dbReference type="Gene3D" id="1.20.1070.10">
    <property type="entry name" value="Rhodopsin 7-helix transmembrane proteins"/>
    <property type="match status" value="1"/>
</dbReference>
<organism evidence="15 16">
    <name type="scientific">Pleurodeles waltl</name>
    <name type="common">Iberian ribbed newt</name>
    <dbReference type="NCBI Taxonomy" id="8319"/>
    <lineage>
        <taxon>Eukaryota</taxon>
        <taxon>Metazoa</taxon>
        <taxon>Chordata</taxon>
        <taxon>Craniata</taxon>
        <taxon>Vertebrata</taxon>
        <taxon>Euteleostomi</taxon>
        <taxon>Amphibia</taxon>
        <taxon>Batrachia</taxon>
        <taxon>Caudata</taxon>
        <taxon>Salamandroidea</taxon>
        <taxon>Salamandridae</taxon>
        <taxon>Pleurodelinae</taxon>
        <taxon>Pleurodeles</taxon>
    </lineage>
</organism>
<comment type="subcellular location">
    <subcellularLocation>
        <location evidence="1">Cell membrane</location>
        <topology evidence="1">Multi-pass membrane protein</topology>
    </subcellularLocation>
</comment>